<keyword evidence="1" id="KW-0812">Transmembrane</keyword>
<accession>A0A085AE99</accession>
<dbReference type="PANTHER" id="PTHR38434:SF1">
    <property type="entry name" value="BLL2549 PROTEIN"/>
    <property type="match status" value="1"/>
</dbReference>
<protein>
    <submittedName>
        <fullName evidence="2">Uncharacterized protein</fullName>
    </submittedName>
</protein>
<evidence type="ECO:0000313" key="2">
    <source>
        <dbReference type="EMBL" id="KFC08544.1"/>
    </source>
</evidence>
<proteinExistence type="predicted"/>
<dbReference type="EMBL" id="JMTB01000050">
    <property type="protein sequence ID" value="KFC08544.1"/>
    <property type="molecule type" value="Genomic_DNA"/>
</dbReference>
<reference evidence="3" key="1">
    <citation type="submission" date="2014-05" db="EMBL/GenBank/DDBJ databases">
        <title>ATOL: Assembling a taxonomically balanced genome-scale reconstruction of the evolutionary history of the Enterobacteriaceae.</title>
        <authorList>
            <person name="Plunkett G. III"/>
            <person name="Neeno-Eckwall E.C."/>
            <person name="Glasner J.D."/>
            <person name="Perna N.T."/>
        </authorList>
    </citation>
    <scope>NUCLEOTIDE SEQUENCE [LARGE SCALE GENOMIC DNA]</scope>
    <source>
        <strain evidence="3">ATCC 49490</strain>
    </source>
</reference>
<dbReference type="RefSeq" id="WP_038155165.1">
    <property type="nucleotide sequence ID" value="NZ_JMTB01000050.1"/>
</dbReference>
<dbReference type="InterPro" id="IPR019286">
    <property type="entry name" value="DUF2339_TM"/>
</dbReference>
<evidence type="ECO:0000313" key="3">
    <source>
        <dbReference type="Proteomes" id="UP000028630"/>
    </source>
</evidence>
<keyword evidence="1" id="KW-0472">Membrane</keyword>
<dbReference type="PANTHER" id="PTHR38434">
    <property type="entry name" value="BLL2549 PROTEIN"/>
    <property type="match status" value="1"/>
</dbReference>
<dbReference type="eggNOG" id="COG5373">
    <property type="taxonomic scope" value="Bacteria"/>
</dbReference>
<keyword evidence="3" id="KW-1185">Reference proteome</keyword>
<dbReference type="Proteomes" id="UP000028630">
    <property type="component" value="Unassembled WGS sequence"/>
</dbReference>
<keyword evidence="1" id="KW-1133">Transmembrane helix</keyword>
<dbReference type="AlphaFoldDB" id="A0A085AE99"/>
<sequence length="70" mass="7436">TRRASRYEWLCGAVLLGVVIVKLMLVDSARGGGLARAIAFIGVAVLVLIIGYFSPLPPKAEPVKKAGEEQ</sequence>
<feature type="transmembrane region" description="Helical" evidence="1">
    <location>
        <begin position="7"/>
        <end position="25"/>
    </location>
</feature>
<name>A0A085AE99_9ENTR</name>
<feature type="non-terminal residue" evidence="2">
    <location>
        <position position="1"/>
    </location>
</feature>
<feature type="transmembrane region" description="Helical" evidence="1">
    <location>
        <begin position="37"/>
        <end position="55"/>
    </location>
</feature>
<comment type="caution">
    <text evidence="2">The sequence shown here is derived from an EMBL/GenBank/DDBJ whole genome shotgun (WGS) entry which is preliminary data.</text>
</comment>
<evidence type="ECO:0000256" key="1">
    <source>
        <dbReference type="SAM" id="Phobius"/>
    </source>
</evidence>
<dbReference type="Pfam" id="PF10101">
    <property type="entry name" value="DUF2339"/>
    <property type="match status" value="1"/>
</dbReference>
<gene>
    <name evidence="2" type="ORF">GTGU_01370</name>
</gene>
<dbReference type="OrthoDB" id="207428at2"/>
<organism evidence="2 3">
    <name type="scientific">Trabulsiella guamensis ATCC 49490</name>
    <dbReference type="NCBI Taxonomy" id="1005994"/>
    <lineage>
        <taxon>Bacteria</taxon>
        <taxon>Pseudomonadati</taxon>
        <taxon>Pseudomonadota</taxon>
        <taxon>Gammaproteobacteria</taxon>
        <taxon>Enterobacterales</taxon>
        <taxon>Enterobacteriaceae</taxon>
        <taxon>Trabulsiella</taxon>
    </lineage>
</organism>